<accession>A0ACB7EVJ9</accession>
<dbReference type="EMBL" id="CM024809">
    <property type="protein sequence ID" value="KAG8006071.1"/>
    <property type="molecule type" value="Genomic_DNA"/>
</dbReference>
<evidence type="ECO:0000313" key="1">
    <source>
        <dbReference type="EMBL" id="KAG8006071.1"/>
    </source>
</evidence>
<organism evidence="1 2">
    <name type="scientific">Nibea albiflora</name>
    <name type="common">Yellow drum</name>
    <name type="synonym">Corvina albiflora</name>
    <dbReference type="NCBI Taxonomy" id="240163"/>
    <lineage>
        <taxon>Eukaryota</taxon>
        <taxon>Metazoa</taxon>
        <taxon>Chordata</taxon>
        <taxon>Craniata</taxon>
        <taxon>Vertebrata</taxon>
        <taxon>Euteleostomi</taxon>
        <taxon>Actinopterygii</taxon>
        <taxon>Neopterygii</taxon>
        <taxon>Teleostei</taxon>
        <taxon>Neoteleostei</taxon>
        <taxon>Acanthomorphata</taxon>
        <taxon>Eupercaria</taxon>
        <taxon>Sciaenidae</taxon>
        <taxon>Nibea</taxon>
    </lineage>
</organism>
<comment type="caution">
    <text evidence="1">The sequence shown here is derived from an EMBL/GenBank/DDBJ whole genome shotgun (WGS) entry which is preliminary data.</text>
</comment>
<protein>
    <submittedName>
        <fullName evidence="1">Uncharacterized protein</fullName>
    </submittedName>
</protein>
<sequence>MGITVLLIFAQRRDSLNLKERKTLQRDKALPHFRDSAGLISTIRDKDDDFCSPVHLYPGMHCHPDFIRSITLTNGREMCLDPESKHTRAVLRGLKLREAAKNSTTSKPTTAPKTATTTVSASATTSPTSS</sequence>
<proteinExistence type="predicted"/>
<gene>
    <name evidence="1" type="ORF">GBF38_005214</name>
</gene>
<keyword evidence="2" id="KW-1185">Reference proteome</keyword>
<reference evidence="1" key="1">
    <citation type="submission" date="2020-04" db="EMBL/GenBank/DDBJ databases">
        <title>A chromosome-scale assembly and high-density genetic map of the yellow drum (Nibea albiflora) genome.</title>
        <authorList>
            <person name="Xu D."/>
            <person name="Zhang W."/>
            <person name="Chen R."/>
            <person name="Tan P."/>
            <person name="Wang L."/>
            <person name="Song H."/>
            <person name="Tian L."/>
            <person name="Zhu Q."/>
            <person name="Wang B."/>
        </authorList>
    </citation>
    <scope>NUCLEOTIDE SEQUENCE</scope>
    <source>
        <strain evidence="1">ZJHYS-2018</strain>
    </source>
</reference>
<evidence type="ECO:0000313" key="2">
    <source>
        <dbReference type="Proteomes" id="UP000805704"/>
    </source>
</evidence>
<dbReference type="Proteomes" id="UP000805704">
    <property type="component" value="Chromosome 21"/>
</dbReference>
<name>A0ACB7EVJ9_NIBAL</name>